<dbReference type="InterPro" id="IPR038717">
    <property type="entry name" value="Tc1-like_DDE_dom"/>
</dbReference>
<dbReference type="InterPro" id="IPR036397">
    <property type="entry name" value="RNaseH_sf"/>
</dbReference>
<dbReference type="PANTHER" id="PTHR33939">
    <property type="entry name" value="PROTEIN CBG22215"/>
    <property type="match status" value="1"/>
</dbReference>
<protein>
    <recommendedName>
        <fullName evidence="2">Tc1-like transposase DDE domain-containing protein</fullName>
    </recommendedName>
</protein>
<dbReference type="EMBL" id="CAJNRF010009216">
    <property type="protein sequence ID" value="CAF2107999.1"/>
    <property type="molecule type" value="Genomic_DNA"/>
</dbReference>
<dbReference type="PANTHER" id="PTHR33939:SF1">
    <property type="entry name" value="DUF4371 DOMAIN-CONTAINING PROTEIN"/>
    <property type="match status" value="1"/>
</dbReference>
<gene>
    <name evidence="3" type="ORF">WKI299_LOCUS21714</name>
</gene>
<accession>A0A816UER2</accession>
<proteinExistence type="predicted"/>
<dbReference type="Gene3D" id="3.30.420.10">
    <property type="entry name" value="Ribonuclease H-like superfamily/Ribonuclease H"/>
    <property type="match status" value="1"/>
</dbReference>
<evidence type="ECO:0000259" key="2">
    <source>
        <dbReference type="Pfam" id="PF13358"/>
    </source>
</evidence>
<evidence type="ECO:0000313" key="3">
    <source>
        <dbReference type="EMBL" id="CAF2107999.1"/>
    </source>
</evidence>
<organism evidence="3 4">
    <name type="scientific">Rotaria magnacalcarata</name>
    <dbReference type="NCBI Taxonomy" id="392030"/>
    <lineage>
        <taxon>Eukaryota</taxon>
        <taxon>Metazoa</taxon>
        <taxon>Spiralia</taxon>
        <taxon>Gnathifera</taxon>
        <taxon>Rotifera</taxon>
        <taxon>Eurotatoria</taxon>
        <taxon>Bdelloidea</taxon>
        <taxon>Philodinida</taxon>
        <taxon>Philodinidae</taxon>
        <taxon>Rotaria</taxon>
    </lineage>
</organism>
<dbReference type="Proteomes" id="UP000663856">
    <property type="component" value="Unassembled WGS sequence"/>
</dbReference>
<reference evidence="3" key="1">
    <citation type="submission" date="2021-02" db="EMBL/GenBank/DDBJ databases">
        <authorList>
            <person name="Nowell W R."/>
        </authorList>
    </citation>
    <scope>NUCLEOTIDE SEQUENCE</scope>
</reference>
<dbReference type="Pfam" id="PF13358">
    <property type="entry name" value="DDE_3"/>
    <property type="match status" value="1"/>
</dbReference>
<name>A0A816UER2_9BILA</name>
<evidence type="ECO:0000256" key="1">
    <source>
        <dbReference type="SAM" id="MobiDB-lite"/>
    </source>
</evidence>
<feature type="region of interest" description="Disordered" evidence="1">
    <location>
        <begin position="414"/>
        <end position="436"/>
    </location>
</feature>
<dbReference type="GO" id="GO:0003676">
    <property type="term" value="F:nucleic acid binding"/>
    <property type="evidence" value="ECO:0007669"/>
    <property type="project" value="InterPro"/>
</dbReference>
<feature type="domain" description="Tc1-like transposase DDE" evidence="2">
    <location>
        <begin position="171"/>
        <end position="364"/>
    </location>
</feature>
<evidence type="ECO:0000313" key="4">
    <source>
        <dbReference type="Proteomes" id="UP000663856"/>
    </source>
</evidence>
<dbReference type="AlphaFoldDB" id="A0A816UER2"/>
<sequence>MPKEFSLEFKQLAFSIIDFVEKEKNGPSIPLNNVTDRVQAILGVSERSVYRLKREMKQLREEQEDFVRVTRLSSPSQLPTALSPVSRSGRPKAPITIFEQDTIRLTFHYLLKNKMYPTIENILSRLLTEYPEFPIQSKTSLRREMKALGFKYRATKQKRKIDELRSSNFILYYHDETWLSKNEEKTAIWFDANGYGRLRKSVGKGPRLAISGLISVNGFHLRSLDIFKCDELHSMDNNHFVAWMDSTASTLRSEHGKSAKIAIIMDNATWHNKLTPESEPPKRAWKKQLIADWLTARKIKFESYMTKPELIQLAFSNLPPKEFIVDKVVNKYNIEIVRIPIKHCVLNPVELAWAGLKSYVRQQNVQFNLNDIEQLCNEWLAACGPEHASRYFAHVYKHEETFKIADKNAEQLESDLIDSDDNTGNDTLSDGDHTDD</sequence>
<feature type="compositionally biased region" description="Acidic residues" evidence="1">
    <location>
        <begin position="414"/>
        <end position="423"/>
    </location>
</feature>
<comment type="caution">
    <text evidence="3">The sequence shown here is derived from an EMBL/GenBank/DDBJ whole genome shotgun (WGS) entry which is preliminary data.</text>
</comment>